<name>A0ABS3UYI3_9ACTN</name>
<dbReference type="InterPro" id="IPR008927">
    <property type="entry name" value="6-PGluconate_DH-like_C_sf"/>
</dbReference>
<reference evidence="3 4" key="1">
    <citation type="submission" date="2021-03" db="EMBL/GenBank/DDBJ databases">
        <title>Actinoplanes flavus sp. nov., a novel actinomycete isolated from Coconut Palm rhizosphere soil.</title>
        <authorList>
            <person name="Luo X."/>
        </authorList>
    </citation>
    <scope>NUCLEOTIDE SEQUENCE [LARGE SCALE GENOMIC DNA]</scope>
    <source>
        <strain evidence="3 4">NEAU-H7</strain>
    </source>
</reference>
<feature type="domain" description="6-phosphogluconate dehydrogenase NADP-binding" evidence="1">
    <location>
        <begin position="43"/>
        <end position="137"/>
    </location>
</feature>
<proteinExistence type="predicted"/>
<dbReference type="InterPro" id="IPR015814">
    <property type="entry name" value="Pgluconate_DH_NAD-bd_C"/>
</dbReference>
<keyword evidence="4" id="KW-1185">Reference proteome</keyword>
<sequence length="296" mass="30185">MTNVSTPSSGLWSVRRSFRDGNRHRRPAVCGVFGGPFVTETVIAVLGLGEAGGLIAAGLVAAGATVQGYDPQVAPPAGVRAAGSDAEACAGASIVLSVNSAADAADALRDSLPSLAPGTIWADLNTATPGLKETLAALGGQTVRVVDVALMSPVPGRGLHTPMTASGPAAAEFAVALGEYGATVTVLEGPVGAAATRKLLRSVFYKGMAAAVTEALTAARAAGLEEWLRGNIRDELIRANADTLDRLVDGSIKHAVRRRDEMAAATELLEDLGVPPRIAPAARDILANLAEREKPS</sequence>
<dbReference type="SUPFAM" id="SSF48179">
    <property type="entry name" value="6-phosphogluconate dehydrogenase C-terminal domain-like"/>
    <property type="match status" value="1"/>
</dbReference>
<dbReference type="EMBL" id="JAGFNS010000042">
    <property type="protein sequence ID" value="MBO3743642.1"/>
    <property type="molecule type" value="Genomic_DNA"/>
</dbReference>
<dbReference type="SUPFAM" id="SSF51735">
    <property type="entry name" value="NAD(P)-binding Rossmann-fold domains"/>
    <property type="match status" value="1"/>
</dbReference>
<dbReference type="Proteomes" id="UP000679690">
    <property type="component" value="Unassembled WGS sequence"/>
</dbReference>
<evidence type="ECO:0000313" key="4">
    <source>
        <dbReference type="Proteomes" id="UP000679690"/>
    </source>
</evidence>
<dbReference type="InterPro" id="IPR013328">
    <property type="entry name" value="6PGD_dom2"/>
</dbReference>
<protein>
    <submittedName>
        <fullName evidence="3">NAD(P)-dependent oxidoreductase</fullName>
    </submittedName>
</protein>
<organism evidence="3 4">
    <name type="scientific">Actinoplanes flavus</name>
    <dbReference type="NCBI Taxonomy" id="2820290"/>
    <lineage>
        <taxon>Bacteria</taxon>
        <taxon>Bacillati</taxon>
        <taxon>Actinomycetota</taxon>
        <taxon>Actinomycetes</taxon>
        <taxon>Micromonosporales</taxon>
        <taxon>Micromonosporaceae</taxon>
        <taxon>Actinoplanes</taxon>
    </lineage>
</organism>
<evidence type="ECO:0000259" key="1">
    <source>
        <dbReference type="Pfam" id="PF03446"/>
    </source>
</evidence>
<dbReference type="InterPro" id="IPR036291">
    <property type="entry name" value="NAD(P)-bd_dom_sf"/>
</dbReference>
<accession>A0ABS3UYI3</accession>
<evidence type="ECO:0000259" key="2">
    <source>
        <dbReference type="Pfam" id="PF09130"/>
    </source>
</evidence>
<dbReference type="Pfam" id="PF09130">
    <property type="entry name" value="DUF1932"/>
    <property type="match status" value="1"/>
</dbReference>
<gene>
    <name evidence="3" type="ORF">J5X75_39705</name>
</gene>
<dbReference type="InterPro" id="IPR006115">
    <property type="entry name" value="6PGDH_NADP-bd"/>
</dbReference>
<feature type="domain" description="Phosphogluconate dehydrogenase NAD-binding putative C-terminal" evidence="2">
    <location>
        <begin position="219"/>
        <end position="287"/>
    </location>
</feature>
<dbReference type="Gene3D" id="1.10.1040.10">
    <property type="entry name" value="N-(1-d-carboxylethyl)-l-norvaline Dehydrogenase, domain 2"/>
    <property type="match status" value="1"/>
</dbReference>
<evidence type="ECO:0000313" key="3">
    <source>
        <dbReference type="EMBL" id="MBO3743642.1"/>
    </source>
</evidence>
<dbReference type="Gene3D" id="3.40.50.720">
    <property type="entry name" value="NAD(P)-binding Rossmann-like Domain"/>
    <property type="match status" value="1"/>
</dbReference>
<dbReference type="Pfam" id="PF03446">
    <property type="entry name" value="NAD_binding_2"/>
    <property type="match status" value="1"/>
</dbReference>
<comment type="caution">
    <text evidence="3">The sequence shown here is derived from an EMBL/GenBank/DDBJ whole genome shotgun (WGS) entry which is preliminary data.</text>
</comment>